<name>A0A2P2N0S2_RHIMU</name>
<dbReference type="AlphaFoldDB" id="A0A2P2N0S2"/>
<dbReference type="InterPro" id="IPR008545">
    <property type="entry name" value="Web"/>
</dbReference>
<feature type="region of interest" description="Disordered" evidence="3">
    <location>
        <begin position="63"/>
        <end position="92"/>
    </location>
</feature>
<accession>A0A2P2N0S2</accession>
<dbReference type="PANTHER" id="PTHR32054">
    <property type="entry name" value="HEAVY CHAIN, PUTATIVE, EXPRESSED-RELATED-RELATED"/>
    <property type="match status" value="1"/>
</dbReference>
<dbReference type="GO" id="GO:0009904">
    <property type="term" value="P:chloroplast accumulation movement"/>
    <property type="evidence" value="ECO:0007669"/>
    <property type="project" value="TreeGrafter"/>
</dbReference>
<evidence type="ECO:0000313" key="4">
    <source>
        <dbReference type="EMBL" id="MBX36073.1"/>
    </source>
</evidence>
<dbReference type="GO" id="GO:0005829">
    <property type="term" value="C:cytosol"/>
    <property type="evidence" value="ECO:0007669"/>
    <property type="project" value="TreeGrafter"/>
</dbReference>
<organism evidence="4">
    <name type="scientific">Rhizophora mucronata</name>
    <name type="common">Asiatic mangrove</name>
    <dbReference type="NCBI Taxonomy" id="61149"/>
    <lineage>
        <taxon>Eukaryota</taxon>
        <taxon>Viridiplantae</taxon>
        <taxon>Streptophyta</taxon>
        <taxon>Embryophyta</taxon>
        <taxon>Tracheophyta</taxon>
        <taxon>Spermatophyta</taxon>
        <taxon>Magnoliopsida</taxon>
        <taxon>eudicotyledons</taxon>
        <taxon>Gunneridae</taxon>
        <taxon>Pentapetalae</taxon>
        <taxon>rosids</taxon>
        <taxon>fabids</taxon>
        <taxon>Malpighiales</taxon>
        <taxon>Rhizophoraceae</taxon>
        <taxon>Rhizophora</taxon>
    </lineage>
</organism>
<protein>
    <submittedName>
        <fullName evidence="4">Paramyosin</fullName>
    </submittedName>
</protein>
<proteinExistence type="inferred from homology"/>
<comment type="similarity">
    <text evidence="1">Belongs to the WEB family.</text>
</comment>
<dbReference type="GO" id="GO:0009903">
    <property type="term" value="P:chloroplast avoidance movement"/>
    <property type="evidence" value="ECO:0007669"/>
    <property type="project" value="TreeGrafter"/>
</dbReference>
<reference evidence="4" key="1">
    <citation type="submission" date="2018-02" db="EMBL/GenBank/DDBJ databases">
        <title>Rhizophora mucronata_Transcriptome.</title>
        <authorList>
            <person name="Meera S.P."/>
            <person name="Sreeshan A."/>
            <person name="Augustine A."/>
        </authorList>
    </citation>
    <scope>NUCLEOTIDE SEQUENCE</scope>
    <source>
        <tissue evidence="4">Leaf</tissue>
    </source>
</reference>
<evidence type="ECO:0000256" key="2">
    <source>
        <dbReference type="ARBA" id="ARBA00023054"/>
    </source>
</evidence>
<feature type="compositionally biased region" description="Basic and acidic residues" evidence="3">
    <location>
        <begin position="83"/>
        <end position="92"/>
    </location>
</feature>
<feature type="compositionally biased region" description="Basic and acidic residues" evidence="3">
    <location>
        <begin position="63"/>
        <end position="73"/>
    </location>
</feature>
<dbReference type="Pfam" id="PF05701">
    <property type="entry name" value="WEMBL"/>
    <property type="match status" value="1"/>
</dbReference>
<keyword evidence="2" id="KW-0175">Coiled coil</keyword>
<sequence length="147" mass="16897">MRVAAAISEIEVAKESELRTMKKLEEINQEMAVRREALRIAMDRAEKAKEGKLGVEQELRKWRAEHEQRRKAGESGQGNLQPRFEETKESKNFEPVHVLSPKAYVHGSNIEADSMPEARAQKKKKKLLFPRFLMFLARKKAHASKTG</sequence>
<dbReference type="PANTHER" id="PTHR32054:SF31">
    <property type="entry name" value="PROTEIN WEAK CHLOROPLAST MOVEMENT UNDER BLUE LIGHT 1"/>
    <property type="match status" value="1"/>
</dbReference>
<evidence type="ECO:0000256" key="1">
    <source>
        <dbReference type="ARBA" id="ARBA00005485"/>
    </source>
</evidence>
<dbReference type="EMBL" id="GGEC01055589">
    <property type="protein sequence ID" value="MBX36073.1"/>
    <property type="molecule type" value="Transcribed_RNA"/>
</dbReference>
<evidence type="ECO:0000256" key="3">
    <source>
        <dbReference type="SAM" id="MobiDB-lite"/>
    </source>
</evidence>